<sequence>MDDGGAPLHCRSTLYLDVTLEEVNRGFERLVSASGAEERLAQEIARHFRSRFRDLVYGNVVVDERGPTGSLTLEELLEDKLREVAHLRSTVPAEVRRKHERALAKACGRPPDNEKTDPKG</sequence>
<gene>
    <name evidence="2" type="ORF">HPB52_012108</name>
</gene>
<name>A0A9D4T3W3_RHISA</name>
<dbReference type="Proteomes" id="UP000821837">
    <property type="component" value="Unassembled WGS sequence"/>
</dbReference>
<comment type="caution">
    <text evidence="2">The sequence shown here is derived from an EMBL/GenBank/DDBJ whole genome shotgun (WGS) entry which is preliminary data.</text>
</comment>
<dbReference type="AlphaFoldDB" id="A0A9D4T3W3"/>
<evidence type="ECO:0000256" key="1">
    <source>
        <dbReference type="SAM" id="MobiDB-lite"/>
    </source>
</evidence>
<organism evidence="2 3">
    <name type="scientific">Rhipicephalus sanguineus</name>
    <name type="common">Brown dog tick</name>
    <name type="synonym">Ixodes sanguineus</name>
    <dbReference type="NCBI Taxonomy" id="34632"/>
    <lineage>
        <taxon>Eukaryota</taxon>
        <taxon>Metazoa</taxon>
        <taxon>Ecdysozoa</taxon>
        <taxon>Arthropoda</taxon>
        <taxon>Chelicerata</taxon>
        <taxon>Arachnida</taxon>
        <taxon>Acari</taxon>
        <taxon>Parasitiformes</taxon>
        <taxon>Ixodida</taxon>
        <taxon>Ixodoidea</taxon>
        <taxon>Ixodidae</taxon>
        <taxon>Rhipicephalinae</taxon>
        <taxon>Rhipicephalus</taxon>
        <taxon>Rhipicephalus</taxon>
    </lineage>
</organism>
<feature type="region of interest" description="Disordered" evidence="1">
    <location>
        <begin position="95"/>
        <end position="120"/>
    </location>
</feature>
<evidence type="ECO:0000313" key="3">
    <source>
        <dbReference type="Proteomes" id="UP000821837"/>
    </source>
</evidence>
<feature type="compositionally biased region" description="Basic and acidic residues" evidence="1">
    <location>
        <begin position="111"/>
        <end position="120"/>
    </location>
</feature>
<dbReference type="EMBL" id="JABSTV010001248">
    <property type="protein sequence ID" value="KAH7968878.1"/>
    <property type="molecule type" value="Genomic_DNA"/>
</dbReference>
<reference evidence="2" key="1">
    <citation type="journal article" date="2020" name="Cell">
        <title>Large-Scale Comparative Analyses of Tick Genomes Elucidate Their Genetic Diversity and Vector Capacities.</title>
        <authorList>
            <consortium name="Tick Genome and Microbiome Consortium (TIGMIC)"/>
            <person name="Jia N."/>
            <person name="Wang J."/>
            <person name="Shi W."/>
            <person name="Du L."/>
            <person name="Sun Y."/>
            <person name="Zhan W."/>
            <person name="Jiang J.F."/>
            <person name="Wang Q."/>
            <person name="Zhang B."/>
            <person name="Ji P."/>
            <person name="Bell-Sakyi L."/>
            <person name="Cui X.M."/>
            <person name="Yuan T.T."/>
            <person name="Jiang B.G."/>
            <person name="Yang W.F."/>
            <person name="Lam T.T."/>
            <person name="Chang Q.C."/>
            <person name="Ding S.J."/>
            <person name="Wang X.J."/>
            <person name="Zhu J.G."/>
            <person name="Ruan X.D."/>
            <person name="Zhao L."/>
            <person name="Wei J.T."/>
            <person name="Ye R.Z."/>
            <person name="Que T.C."/>
            <person name="Du C.H."/>
            <person name="Zhou Y.H."/>
            <person name="Cheng J.X."/>
            <person name="Dai P.F."/>
            <person name="Guo W.B."/>
            <person name="Han X.H."/>
            <person name="Huang E.J."/>
            <person name="Li L.F."/>
            <person name="Wei W."/>
            <person name="Gao Y.C."/>
            <person name="Liu J.Z."/>
            <person name="Shao H.Z."/>
            <person name="Wang X."/>
            <person name="Wang C.C."/>
            <person name="Yang T.C."/>
            <person name="Huo Q.B."/>
            <person name="Li W."/>
            <person name="Chen H.Y."/>
            <person name="Chen S.E."/>
            <person name="Zhou L.G."/>
            <person name="Ni X.B."/>
            <person name="Tian J.H."/>
            <person name="Sheng Y."/>
            <person name="Liu T."/>
            <person name="Pan Y.S."/>
            <person name="Xia L.Y."/>
            <person name="Li J."/>
            <person name="Zhao F."/>
            <person name="Cao W.C."/>
        </authorList>
    </citation>
    <scope>NUCLEOTIDE SEQUENCE</scope>
    <source>
        <strain evidence="2">Rsan-2018</strain>
    </source>
</reference>
<dbReference type="VEuPathDB" id="VectorBase:RSAN_029157"/>
<keyword evidence="3" id="KW-1185">Reference proteome</keyword>
<reference evidence="2" key="2">
    <citation type="submission" date="2021-09" db="EMBL/GenBank/DDBJ databases">
        <authorList>
            <person name="Jia N."/>
            <person name="Wang J."/>
            <person name="Shi W."/>
            <person name="Du L."/>
            <person name="Sun Y."/>
            <person name="Zhan W."/>
            <person name="Jiang J."/>
            <person name="Wang Q."/>
            <person name="Zhang B."/>
            <person name="Ji P."/>
            <person name="Sakyi L.B."/>
            <person name="Cui X."/>
            <person name="Yuan T."/>
            <person name="Jiang B."/>
            <person name="Yang W."/>
            <person name="Lam T.T.-Y."/>
            <person name="Chang Q."/>
            <person name="Ding S."/>
            <person name="Wang X."/>
            <person name="Zhu J."/>
            <person name="Ruan X."/>
            <person name="Zhao L."/>
            <person name="Wei J."/>
            <person name="Que T."/>
            <person name="Du C."/>
            <person name="Cheng J."/>
            <person name="Dai P."/>
            <person name="Han X."/>
            <person name="Huang E."/>
            <person name="Gao Y."/>
            <person name="Liu J."/>
            <person name="Shao H."/>
            <person name="Ye R."/>
            <person name="Li L."/>
            <person name="Wei W."/>
            <person name="Wang X."/>
            <person name="Wang C."/>
            <person name="Huo Q."/>
            <person name="Li W."/>
            <person name="Guo W."/>
            <person name="Chen H."/>
            <person name="Chen S."/>
            <person name="Zhou L."/>
            <person name="Zhou L."/>
            <person name="Ni X."/>
            <person name="Tian J."/>
            <person name="Zhou Y."/>
            <person name="Sheng Y."/>
            <person name="Liu T."/>
            <person name="Pan Y."/>
            <person name="Xia L."/>
            <person name="Li J."/>
            <person name="Zhao F."/>
            <person name="Cao W."/>
        </authorList>
    </citation>
    <scope>NUCLEOTIDE SEQUENCE</scope>
    <source>
        <strain evidence="2">Rsan-2018</strain>
        <tissue evidence="2">Larvae</tissue>
    </source>
</reference>
<evidence type="ECO:0000313" key="2">
    <source>
        <dbReference type="EMBL" id="KAH7968878.1"/>
    </source>
</evidence>
<accession>A0A9D4T3W3</accession>
<proteinExistence type="predicted"/>
<protein>
    <submittedName>
        <fullName evidence="2">Uncharacterized protein</fullName>
    </submittedName>
</protein>